<evidence type="ECO:0000256" key="1">
    <source>
        <dbReference type="SAM" id="MobiDB-lite"/>
    </source>
</evidence>
<proteinExistence type="predicted"/>
<dbReference type="Pfam" id="PF13763">
    <property type="entry name" value="DUF4167"/>
    <property type="match status" value="1"/>
</dbReference>
<evidence type="ECO:0000313" key="3">
    <source>
        <dbReference type="EMBL" id="SNB66836.1"/>
    </source>
</evidence>
<evidence type="ECO:0000313" key="4">
    <source>
        <dbReference type="Proteomes" id="UP000198418"/>
    </source>
</evidence>
<sequence>MRPGQNKRMRGRNNRKGPNPLTRTYESNGPDVKIRGTAQHITEKYLQLARDAQASGDTVVAENYLQHAEHYYRIIASAQAAQAQAQMGFGRVGEELDEVDEDDDFIAMPDRFASPFERSQPNVLPGPAGQGQPINPMGMGQQPYLDRPAFTGEFMDRQGNGERGDRPERQDRQERQGQQDRPERQERPPQERPPQDRQDRQDRPNRNDRRFNAQGERGERAPSGRGRFRDQPRFEPAPESREQPDVDFGAMSALPAFITAPVRPVAPAPAVEPEQPSAEPAFAPPPEAPVEAAAAPAAPEAPAGAAPEEGEGQFHLRPRPRRRRTAAVRAEEAPAESGPTEAPEASSAE</sequence>
<accession>A0A212R448</accession>
<feature type="compositionally biased region" description="Low complexity" evidence="1">
    <location>
        <begin position="289"/>
        <end position="307"/>
    </location>
</feature>
<gene>
    <name evidence="3" type="ORF">SAMN06265338_102544</name>
</gene>
<organism evidence="3 4">
    <name type="scientific">Rhodoblastus acidophilus</name>
    <name type="common">Rhodopseudomonas acidophila</name>
    <dbReference type="NCBI Taxonomy" id="1074"/>
    <lineage>
        <taxon>Bacteria</taxon>
        <taxon>Pseudomonadati</taxon>
        <taxon>Pseudomonadota</taxon>
        <taxon>Alphaproteobacteria</taxon>
        <taxon>Hyphomicrobiales</taxon>
        <taxon>Rhodoblastaceae</taxon>
        <taxon>Rhodoblastus</taxon>
    </lineage>
</organism>
<feature type="region of interest" description="Disordered" evidence="1">
    <location>
        <begin position="1"/>
        <end position="32"/>
    </location>
</feature>
<feature type="region of interest" description="Disordered" evidence="1">
    <location>
        <begin position="115"/>
        <end position="250"/>
    </location>
</feature>
<feature type="compositionally biased region" description="Low complexity" evidence="1">
    <location>
        <begin position="266"/>
        <end position="281"/>
    </location>
</feature>
<dbReference type="EMBL" id="FYDG01000002">
    <property type="protein sequence ID" value="SNB66836.1"/>
    <property type="molecule type" value="Genomic_DNA"/>
</dbReference>
<evidence type="ECO:0000259" key="2">
    <source>
        <dbReference type="Pfam" id="PF13763"/>
    </source>
</evidence>
<keyword evidence="4" id="KW-1185">Reference proteome</keyword>
<feature type="domain" description="DUF4167" evidence="2">
    <location>
        <begin position="9"/>
        <end position="80"/>
    </location>
</feature>
<name>A0A212R448_RHOAC</name>
<feature type="compositionally biased region" description="Basic and acidic residues" evidence="1">
    <location>
        <begin position="154"/>
        <end position="244"/>
    </location>
</feature>
<dbReference type="InterPro" id="IPR025430">
    <property type="entry name" value="DUF4167"/>
</dbReference>
<feature type="compositionally biased region" description="Basic residues" evidence="1">
    <location>
        <begin position="1"/>
        <end position="15"/>
    </location>
</feature>
<feature type="region of interest" description="Disordered" evidence="1">
    <location>
        <begin position="266"/>
        <end position="349"/>
    </location>
</feature>
<reference evidence="4" key="1">
    <citation type="submission" date="2017-06" db="EMBL/GenBank/DDBJ databases">
        <authorList>
            <person name="Varghese N."/>
            <person name="Submissions S."/>
        </authorList>
    </citation>
    <scope>NUCLEOTIDE SEQUENCE [LARGE SCALE GENOMIC DNA]</scope>
    <source>
        <strain evidence="4">DSM 137</strain>
    </source>
</reference>
<feature type="compositionally biased region" description="Basic residues" evidence="1">
    <location>
        <begin position="316"/>
        <end position="326"/>
    </location>
</feature>
<protein>
    <recommendedName>
        <fullName evidence="2">DUF4167 domain-containing protein</fullName>
    </recommendedName>
</protein>
<dbReference type="AlphaFoldDB" id="A0A212R448"/>
<dbReference type="Proteomes" id="UP000198418">
    <property type="component" value="Unassembled WGS sequence"/>
</dbReference>